<dbReference type="EMBL" id="BAAALS010000067">
    <property type="protein sequence ID" value="GAA1778910.1"/>
    <property type="molecule type" value="Genomic_DNA"/>
</dbReference>
<dbReference type="PANTHER" id="PTHR36114">
    <property type="entry name" value="16.7 KDA PROTEIN IN WHIE LOCUS"/>
    <property type="match status" value="1"/>
</dbReference>
<gene>
    <name evidence="2" type="ORF">GCM10009681_57010</name>
</gene>
<evidence type="ECO:0000313" key="3">
    <source>
        <dbReference type="Proteomes" id="UP001500655"/>
    </source>
</evidence>
<accession>A0ABP4XI95</accession>
<dbReference type="PANTHER" id="PTHR36114:SF1">
    <property type="entry name" value="16.7 KDA PROTEIN IN WHIE LOCUS"/>
    <property type="match status" value="1"/>
</dbReference>
<dbReference type="Gene3D" id="2.60.120.10">
    <property type="entry name" value="Jelly Rolls"/>
    <property type="match status" value="1"/>
</dbReference>
<dbReference type="InterPro" id="IPR014710">
    <property type="entry name" value="RmlC-like_jellyroll"/>
</dbReference>
<name>A0ABP4XI95_9ACTN</name>
<proteinExistence type="predicted"/>
<dbReference type="CDD" id="cd02226">
    <property type="entry name" value="cupin_YdbB-like"/>
    <property type="match status" value="1"/>
</dbReference>
<dbReference type="InterPro" id="IPR011051">
    <property type="entry name" value="RmlC_Cupin_sf"/>
</dbReference>
<protein>
    <submittedName>
        <fullName evidence="2">Cupin domain-containing protein</fullName>
    </submittedName>
</protein>
<dbReference type="Pfam" id="PF07883">
    <property type="entry name" value="Cupin_2"/>
    <property type="match status" value="1"/>
</dbReference>
<sequence length="121" mass="13217">MAGMGSINIAEKLGLITEHWSPRTVATVNDYDVRLVKVQGEFVRHQHAESDEFFLVIDGELTIRMDDGDVTLRPGELYVVPRGTYHQPVSEAETTILLVEPSEIVNTGDAGGPLTATVTPI</sequence>
<dbReference type="InterPro" id="IPR052044">
    <property type="entry name" value="PKS_Associated_Protein"/>
</dbReference>
<keyword evidence="3" id="KW-1185">Reference proteome</keyword>
<dbReference type="SUPFAM" id="SSF51182">
    <property type="entry name" value="RmlC-like cupins"/>
    <property type="match status" value="1"/>
</dbReference>
<dbReference type="InterPro" id="IPR013096">
    <property type="entry name" value="Cupin_2"/>
</dbReference>
<evidence type="ECO:0000259" key="1">
    <source>
        <dbReference type="Pfam" id="PF07883"/>
    </source>
</evidence>
<reference evidence="3" key="1">
    <citation type="journal article" date="2019" name="Int. J. Syst. Evol. Microbiol.">
        <title>The Global Catalogue of Microorganisms (GCM) 10K type strain sequencing project: providing services to taxonomists for standard genome sequencing and annotation.</title>
        <authorList>
            <consortium name="The Broad Institute Genomics Platform"/>
            <consortium name="The Broad Institute Genome Sequencing Center for Infectious Disease"/>
            <person name="Wu L."/>
            <person name="Ma J."/>
        </authorList>
    </citation>
    <scope>NUCLEOTIDE SEQUENCE [LARGE SCALE GENOMIC DNA]</scope>
    <source>
        <strain evidence="3">JCM 13249</strain>
    </source>
</reference>
<evidence type="ECO:0000313" key="2">
    <source>
        <dbReference type="EMBL" id="GAA1778910.1"/>
    </source>
</evidence>
<comment type="caution">
    <text evidence="2">The sequence shown here is derived from an EMBL/GenBank/DDBJ whole genome shotgun (WGS) entry which is preliminary data.</text>
</comment>
<dbReference type="Proteomes" id="UP001500655">
    <property type="component" value="Unassembled WGS sequence"/>
</dbReference>
<organism evidence="2 3">
    <name type="scientific">Luedemannella helvata</name>
    <dbReference type="NCBI Taxonomy" id="349315"/>
    <lineage>
        <taxon>Bacteria</taxon>
        <taxon>Bacillati</taxon>
        <taxon>Actinomycetota</taxon>
        <taxon>Actinomycetes</taxon>
        <taxon>Micromonosporales</taxon>
        <taxon>Micromonosporaceae</taxon>
        <taxon>Luedemannella</taxon>
    </lineage>
</organism>
<feature type="domain" description="Cupin type-2" evidence="1">
    <location>
        <begin position="36"/>
        <end position="94"/>
    </location>
</feature>